<dbReference type="InterPro" id="IPR036397">
    <property type="entry name" value="RNaseH_sf"/>
</dbReference>
<evidence type="ECO:0000313" key="1">
    <source>
        <dbReference type="EMBL" id="CAJ0580112.1"/>
    </source>
</evidence>
<dbReference type="GO" id="GO:0003676">
    <property type="term" value="F:nucleic acid binding"/>
    <property type="evidence" value="ECO:0007669"/>
    <property type="project" value="InterPro"/>
</dbReference>
<dbReference type="Proteomes" id="UP001177023">
    <property type="component" value="Unassembled WGS sequence"/>
</dbReference>
<dbReference type="AlphaFoldDB" id="A0AA36G5J1"/>
<comment type="caution">
    <text evidence="1">The sequence shown here is derived from an EMBL/GenBank/DDBJ whole genome shotgun (WGS) entry which is preliminary data.</text>
</comment>
<name>A0AA36G5J1_9BILA</name>
<dbReference type="PANTHER" id="PTHR47326:SF1">
    <property type="entry name" value="HTH PSQ-TYPE DOMAIN-CONTAINING PROTEIN"/>
    <property type="match status" value="1"/>
</dbReference>
<keyword evidence="2" id="KW-1185">Reference proteome</keyword>
<evidence type="ECO:0008006" key="3">
    <source>
        <dbReference type="Google" id="ProtNLM"/>
    </source>
</evidence>
<proteinExistence type="predicted"/>
<sequence length="252" mass="28844">MVRVSPSHKTVILHYHRHRGLGARAIESEFKRARPPIQINLSQIKKVLLTFKKNRHLGRKQGSGRPRRLTDVVKQDIADLIISDDDEPVRSKSPRLGSRIGSWQASPLHFPTAGNVDGPLYRQLIRTHALPEIGRLYPNGDAVFVQDWAPAHGARDTLALFANRNLDFLDRATYPPKSPDLNVLDYRIWACMQDRVSADKPTTLPDLERSILHHWNSLPLALVQRWIQQFRPRVQKTIDCDGGHIQTFFNKN</sequence>
<reference evidence="1" key="1">
    <citation type="submission" date="2023-06" db="EMBL/GenBank/DDBJ databases">
        <authorList>
            <person name="Delattre M."/>
        </authorList>
    </citation>
    <scope>NUCLEOTIDE SEQUENCE</scope>
    <source>
        <strain evidence="1">AF72</strain>
    </source>
</reference>
<accession>A0AA36G5J1</accession>
<dbReference type="PANTHER" id="PTHR47326">
    <property type="entry name" value="TRANSPOSABLE ELEMENT TC3 TRANSPOSASE-LIKE PROTEIN"/>
    <property type="match status" value="1"/>
</dbReference>
<evidence type="ECO:0000313" key="2">
    <source>
        <dbReference type="Proteomes" id="UP001177023"/>
    </source>
</evidence>
<organism evidence="1 2">
    <name type="scientific">Mesorhabditis spiculigera</name>
    <dbReference type="NCBI Taxonomy" id="96644"/>
    <lineage>
        <taxon>Eukaryota</taxon>
        <taxon>Metazoa</taxon>
        <taxon>Ecdysozoa</taxon>
        <taxon>Nematoda</taxon>
        <taxon>Chromadorea</taxon>
        <taxon>Rhabditida</taxon>
        <taxon>Rhabditina</taxon>
        <taxon>Rhabditomorpha</taxon>
        <taxon>Rhabditoidea</taxon>
        <taxon>Rhabditidae</taxon>
        <taxon>Mesorhabditinae</taxon>
        <taxon>Mesorhabditis</taxon>
    </lineage>
</organism>
<dbReference type="EMBL" id="CATQJA010002659">
    <property type="protein sequence ID" value="CAJ0580112.1"/>
    <property type="molecule type" value="Genomic_DNA"/>
</dbReference>
<protein>
    <recommendedName>
        <fullName evidence="3">Transposase</fullName>
    </recommendedName>
</protein>
<gene>
    <name evidence="1" type="ORF">MSPICULIGERA_LOCUS18315</name>
</gene>
<feature type="non-terminal residue" evidence="1">
    <location>
        <position position="1"/>
    </location>
</feature>
<dbReference type="Gene3D" id="3.30.420.10">
    <property type="entry name" value="Ribonuclease H-like superfamily/Ribonuclease H"/>
    <property type="match status" value="1"/>
</dbReference>